<proteinExistence type="predicted"/>
<dbReference type="EMBL" id="LACI01001285">
    <property type="protein sequence ID" value="KJU84797.1"/>
    <property type="molecule type" value="Genomic_DNA"/>
</dbReference>
<protein>
    <submittedName>
        <fullName evidence="1">PLC-like phosphodiesterase</fullName>
    </submittedName>
</protein>
<organism evidence="1 2">
    <name type="scientific">Candidatus Magnetobacterium bavaricum</name>
    <dbReference type="NCBI Taxonomy" id="29290"/>
    <lineage>
        <taxon>Bacteria</taxon>
        <taxon>Pseudomonadati</taxon>
        <taxon>Nitrospirota</taxon>
        <taxon>Thermodesulfovibrionia</taxon>
        <taxon>Thermodesulfovibrionales</taxon>
        <taxon>Candidatus Magnetobacteriaceae</taxon>
        <taxon>Candidatus Magnetobacterium</taxon>
    </lineage>
</organism>
<dbReference type="InterPro" id="IPR017946">
    <property type="entry name" value="PLC-like_Pdiesterase_TIM-brl"/>
</dbReference>
<dbReference type="PANTHER" id="PTHR13593:SF143">
    <property type="entry name" value="PHOSPHATIDYLINOSITOL-SPECIFIC PHOSPHOLIPASE C X DOMAIN-CONTAINING PROTEIN"/>
    <property type="match status" value="1"/>
</dbReference>
<dbReference type="Proteomes" id="UP000033423">
    <property type="component" value="Unassembled WGS sequence"/>
</dbReference>
<dbReference type="GO" id="GO:0008081">
    <property type="term" value="F:phosphoric diester hydrolase activity"/>
    <property type="evidence" value="ECO:0007669"/>
    <property type="project" value="InterPro"/>
</dbReference>
<keyword evidence="2" id="KW-1185">Reference proteome</keyword>
<reference evidence="1 2" key="1">
    <citation type="submission" date="2015-02" db="EMBL/GenBank/DDBJ databases">
        <title>Single-cell genomics of uncultivated deep-branching MTB reveals a conserved set of magnetosome genes.</title>
        <authorList>
            <person name="Kolinko S."/>
            <person name="Richter M."/>
            <person name="Glockner F.O."/>
            <person name="Brachmann A."/>
            <person name="Schuler D."/>
        </authorList>
    </citation>
    <scope>NUCLEOTIDE SEQUENCE [LARGE SCALE GENOMIC DNA]</scope>
    <source>
        <strain evidence="1">TM-1</strain>
    </source>
</reference>
<dbReference type="Gene3D" id="3.20.20.190">
    <property type="entry name" value="Phosphatidylinositol (PI) phosphodiesterase"/>
    <property type="match status" value="1"/>
</dbReference>
<evidence type="ECO:0000313" key="2">
    <source>
        <dbReference type="Proteomes" id="UP000033423"/>
    </source>
</evidence>
<gene>
    <name evidence="1" type="ORF">MBAV_003009</name>
</gene>
<dbReference type="GO" id="GO:0006629">
    <property type="term" value="P:lipid metabolic process"/>
    <property type="evidence" value="ECO:0007669"/>
    <property type="project" value="InterPro"/>
</dbReference>
<dbReference type="SUPFAM" id="SSF51695">
    <property type="entry name" value="PLC-like phosphodiesterases"/>
    <property type="match status" value="1"/>
</dbReference>
<comment type="caution">
    <text evidence="1">The sequence shown here is derived from an EMBL/GenBank/DDBJ whole genome shotgun (WGS) entry which is preliminary data.</text>
</comment>
<accession>A0A0F3GSK5</accession>
<dbReference type="PANTHER" id="PTHR13593">
    <property type="match status" value="1"/>
</dbReference>
<sequence>MFFCIPSMADADCPDSTPVCTWTGTLTYVGMTGSFCRTPMFNPETSWQCNSRATWMTDDSFIQNATLATITIPGAHDAGMGTITKCSDYALPSVTKTQNRSIIQMLNSGVRVFDFRPTIVDGGMYLGHYSWIGRTIGLASAPLAKLETEGCTGYSVDQALSEIANFVNPWYGRHEVVILKLSHMYNLDKYNIENSYFDQSDFDGLMSKIRYTIPDSALVNNNSNFLTTPIRHLTRNGSVVIITVEAGNGTFNVNALDGSAGVYNVNALPPLQSGGPTPVIFGEYTETNDYDTMQRKQLRKVLDASMAQHYTELIWTLTQTPDQATGCVISSKFSPLVSLAAGYGDGCTSIENLANKVNANYQRIWDWYNWNSNYLGNKCKFCPNVIYVDFANNIAQSQGWIRSVMDQVVIPLNALRH</sequence>
<evidence type="ECO:0000313" key="1">
    <source>
        <dbReference type="EMBL" id="KJU84797.1"/>
    </source>
</evidence>
<dbReference type="InterPro" id="IPR051057">
    <property type="entry name" value="PI-PLC_domain"/>
</dbReference>
<dbReference type="AlphaFoldDB" id="A0A0F3GSK5"/>
<name>A0A0F3GSK5_9BACT</name>